<evidence type="ECO:0000256" key="7">
    <source>
        <dbReference type="ARBA" id="ARBA00033711"/>
    </source>
</evidence>
<proteinExistence type="inferred from homology"/>
<dbReference type="HAMAP" id="MF_00490">
    <property type="entry name" value="ComB"/>
    <property type="match status" value="1"/>
</dbReference>
<dbReference type="EC" id="3.1.3.71" evidence="3 8"/>
<dbReference type="Gene3D" id="3.90.1560.10">
    <property type="entry name" value="ComB-like"/>
    <property type="match status" value="1"/>
</dbReference>
<evidence type="ECO:0000256" key="9">
    <source>
        <dbReference type="SAM" id="MobiDB-lite"/>
    </source>
</evidence>
<organism evidence="10 11">
    <name type="scientific">Candidatus Segetimicrobium genomatis</name>
    <dbReference type="NCBI Taxonomy" id="2569760"/>
    <lineage>
        <taxon>Bacteria</taxon>
        <taxon>Bacillati</taxon>
        <taxon>Candidatus Sysuimicrobiota</taxon>
        <taxon>Candidatus Sysuimicrobiia</taxon>
        <taxon>Candidatus Sysuimicrobiales</taxon>
        <taxon>Candidatus Segetimicrobiaceae</taxon>
        <taxon>Candidatus Segetimicrobium</taxon>
    </lineage>
</organism>
<evidence type="ECO:0000256" key="1">
    <source>
        <dbReference type="ARBA" id="ARBA00001946"/>
    </source>
</evidence>
<dbReference type="Proteomes" id="UP000318834">
    <property type="component" value="Unassembled WGS sequence"/>
</dbReference>
<gene>
    <name evidence="8" type="primary">comB</name>
    <name evidence="10" type="ORF">E6H05_03070</name>
</gene>
<name>A0A537IZC8_9BACT</name>
<dbReference type="EMBL" id="VBAP01000015">
    <property type="protein sequence ID" value="TMI76643.1"/>
    <property type="molecule type" value="Genomic_DNA"/>
</dbReference>
<evidence type="ECO:0000313" key="10">
    <source>
        <dbReference type="EMBL" id="TMI76643.1"/>
    </source>
</evidence>
<accession>A0A537IZC8</accession>
<comment type="cofactor">
    <cofactor evidence="1 8">
        <name>Mg(2+)</name>
        <dbReference type="ChEBI" id="CHEBI:18420"/>
    </cofactor>
</comment>
<dbReference type="PANTHER" id="PTHR37311">
    <property type="entry name" value="2-PHOSPHOSULFOLACTATE PHOSPHATASE-RELATED"/>
    <property type="match status" value="1"/>
</dbReference>
<sequence>MGDRRWPHPPDDPHPRRRRVPGSAGGRCRGAVAGPPAVGHSARLAYAAVQRIGAMRLHVAFLPSLVPTGRPGSERSQICLVVDVIRASSSLVTIVERGASRILIAGDVESARQAAASWDDVVLVGEEEGLAPAGFDYGNSPVELARAPLRGRPVVFVTTNGTAAIRAVKGAGAVLVAAMRNGAAVCREAWRESTARGDDLAVVCAGREGAFSIDDAYCAGYLADALLTYGSADLTDGAIAALRLYRSEPDALAIFSQSAAARNVVRLGLTNDVAYCAQRNVSEVVPRLGRELYLVEETVKARRLDASPRGTAK</sequence>
<dbReference type="SUPFAM" id="SSF142823">
    <property type="entry name" value="ComB-like"/>
    <property type="match status" value="1"/>
</dbReference>
<evidence type="ECO:0000256" key="3">
    <source>
        <dbReference type="ARBA" id="ARBA00012953"/>
    </source>
</evidence>
<dbReference type="PANTHER" id="PTHR37311:SF1">
    <property type="entry name" value="2-PHOSPHOSULFOLACTATE PHOSPHATASE-RELATED"/>
    <property type="match status" value="1"/>
</dbReference>
<evidence type="ECO:0000313" key="11">
    <source>
        <dbReference type="Proteomes" id="UP000318834"/>
    </source>
</evidence>
<comment type="catalytic activity">
    <reaction evidence="7 8">
        <text>(2R)-O-phospho-3-sulfolactate + H2O = (2R)-3-sulfolactate + phosphate</text>
        <dbReference type="Rhea" id="RHEA:23416"/>
        <dbReference type="ChEBI" id="CHEBI:15377"/>
        <dbReference type="ChEBI" id="CHEBI:15597"/>
        <dbReference type="ChEBI" id="CHEBI:43474"/>
        <dbReference type="ChEBI" id="CHEBI:58738"/>
        <dbReference type="EC" id="3.1.3.71"/>
    </reaction>
</comment>
<keyword evidence="5 8" id="KW-0378">Hydrolase</keyword>
<feature type="compositionally biased region" description="Basic and acidic residues" evidence="9">
    <location>
        <begin position="1"/>
        <end position="14"/>
    </location>
</feature>
<evidence type="ECO:0000256" key="2">
    <source>
        <dbReference type="ARBA" id="ARBA00009997"/>
    </source>
</evidence>
<evidence type="ECO:0000256" key="6">
    <source>
        <dbReference type="ARBA" id="ARBA00022842"/>
    </source>
</evidence>
<comment type="caution">
    <text evidence="10">The sequence shown here is derived from an EMBL/GenBank/DDBJ whole genome shotgun (WGS) entry which is preliminary data.</text>
</comment>
<reference evidence="10 11" key="1">
    <citation type="journal article" date="2019" name="Nat. Microbiol.">
        <title>Mediterranean grassland soil C-N compound turnover is dependent on rainfall and depth, and is mediated by genomically divergent microorganisms.</title>
        <authorList>
            <person name="Diamond S."/>
            <person name="Andeer P.F."/>
            <person name="Li Z."/>
            <person name="Crits-Christoph A."/>
            <person name="Burstein D."/>
            <person name="Anantharaman K."/>
            <person name="Lane K.R."/>
            <person name="Thomas B.C."/>
            <person name="Pan C."/>
            <person name="Northen T.R."/>
            <person name="Banfield J.F."/>
        </authorList>
    </citation>
    <scope>NUCLEOTIDE SEQUENCE [LARGE SCALE GENOMIC DNA]</scope>
    <source>
        <strain evidence="10">NP_8</strain>
    </source>
</reference>
<dbReference type="InterPro" id="IPR036702">
    <property type="entry name" value="ComB-like_sf"/>
</dbReference>
<comment type="similarity">
    <text evidence="2 8">Belongs to the ComB family.</text>
</comment>
<feature type="region of interest" description="Disordered" evidence="9">
    <location>
        <begin position="1"/>
        <end position="32"/>
    </location>
</feature>
<dbReference type="Pfam" id="PF04029">
    <property type="entry name" value="2-ph_phosp"/>
    <property type="match status" value="1"/>
</dbReference>
<evidence type="ECO:0000256" key="8">
    <source>
        <dbReference type="HAMAP-Rule" id="MF_00490"/>
    </source>
</evidence>
<dbReference type="GO" id="GO:0000287">
    <property type="term" value="F:magnesium ion binding"/>
    <property type="evidence" value="ECO:0007669"/>
    <property type="project" value="UniProtKB-UniRule"/>
</dbReference>
<keyword evidence="6 8" id="KW-0460">Magnesium</keyword>
<evidence type="ECO:0000256" key="4">
    <source>
        <dbReference type="ARBA" id="ARBA00021948"/>
    </source>
</evidence>
<protein>
    <recommendedName>
        <fullName evidence="4 8">Probable 2-phosphosulfolactate phosphatase</fullName>
        <ecNumber evidence="3 8">3.1.3.71</ecNumber>
    </recommendedName>
</protein>
<evidence type="ECO:0000256" key="5">
    <source>
        <dbReference type="ARBA" id="ARBA00022801"/>
    </source>
</evidence>
<dbReference type="GO" id="GO:0050532">
    <property type="term" value="F:2-phosphosulfolactate phosphatase activity"/>
    <property type="evidence" value="ECO:0007669"/>
    <property type="project" value="UniProtKB-UniRule"/>
</dbReference>
<dbReference type="AlphaFoldDB" id="A0A537IZC8"/>
<dbReference type="InterPro" id="IPR005238">
    <property type="entry name" value="ComB-like"/>
</dbReference>
<dbReference type="GO" id="GO:0050545">
    <property type="term" value="F:sulfopyruvate decarboxylase activity"/>
    <property type="evidence" value="ECO:0007669"/>
    <property type="project" value="TreeGrafter"/>
</dbReference>